<sequence>MGILKKGSLNRESPHDAKDEKAKRSPIGGYSSEEIYVSSGAGDFASSNPRSDWDAVSASSSSDCLEDQSSSGIWGFISILEFEEKGDRHPGKKPNRPF</sequence>
<dbReference type="EMBL" id="JMKJ01000612">
    <property type="protein sequence ID" value="KGG49941.1"/>
    <property type="molecule type" value="Genomic_DNA"/>
</dbReference>
<dbReference type="VEuPathDB" id="MicrosporidiaDB:DI09_9p240"/>
<proteinExistence type="predicted"/>
<evidence type="ECO:0000313" key="3">
    <source>
        <dbReference type="Proteomes" id="UP000029725"/>
    </source>
</evidence>
<evidence type="ECO:0000313" key="2">
    <source>
        <dbReference type="EMBL" id="KGG49941.1"/>
    </source>
</evidence>
<keyword evidence="3" id="KW-1185">Reference proteome</keyword>
<protein>
    <submittedName>
        <fullName evidence="2">Uncharacterized protein</fullName>
    </submittedName>
</protein>
<organism evidence="2 3">
    <name type="scientific">Mitosporidium daphniae</name>
    <dbReference type="NCBI Taxonomy" id="1485682"/>
    <lineage>
        <taxon>Eukaryota</taxon>
        <taxon>Fungi</taxon>
        <taxon>Fungi incertae sedis</taxon>
        <taxon>Microsporidia</taxon>
        <taxon>Mitosporidium</taxon>
    </lineage>
</organism>
<gene>
    <name evidence="2" type="ORF">DI09_9p240</name>
</gene>
<dbReference type="RefSeq" id="XP_013236368.1">
    <property type="nucleotide sequence ID" value="XM_013380914.1"/>
</dbReference>
<dbReference type="HOGENOM" id="CLU_2334072_0_0_1"/>
<comment type="caution">
    <text evidence="2">The sequence shown here is derived from an EMBL/GenBank/DDBJ whole genome shotgun (WGS) entry which is preliminary data.</text>
</comment>
<dbReference type="Proteomes" id="UP000029725">
    <property type="component" value="Unassembled WGS sequence"/>
</dbReference>
<dbReference type="GeneID" id="25261175"/>
<feature type="compositionally biased region" description="Basic and acidic residues" evidence="1">
    <location>
        <begin position="12"/>
        <end position="23"/>
    </location>
</feature>
<evidence type="ECO:0000256" key="1">
    <source>
        <dbReference type="SAM" id="MobiDB-lite"/>
    </source>
</evidence>
<reference evidence="2 3" key="1">
    <citation type="submission" date="2014-04" db="EMBL/GenBank/DDBJ databases">
        <title>A new species of microsporidia sheds light on the evolution of extreme parasitism.</title>
        <authorList>
            <person name="Haag K.L."/>
            <person name="James T.Y."/>
            <person name="Larsson R."/>
            <person name="Schaer T.M."/>
            <person name="Refardt D."/>
            <person name="Pombert J.-F."/>
            <person name="Ebert D."/>
        </authorList>
    </citation>
    <scope>NUCLEOTIDE SEQUENCE [LARGE SCALE GENOMIC DNA]</scope>
    <source>
        <strain evidence="2 3">UGP3</strain>
        <tissue evidence="2">Spores</tissue>
    </source>
</reference>
<name>A0A098VQG2_9MICR</name>
<accession>A0A098VQG2</accession>
<feature type="compositionally biased region" description="Low complexity" evidence="1">
    <location>
        <begin position="54"/>
        <end position="69"/>
    </location>
</feature>
<dbReference type="AlphaFoldDB" id="A0A098VQG2"/>
<feature type="region of interest" description="Disordered" evidence="1">
    <location>
        <begin position="1"/>
        <end position="69"/>
    </location>
</feature>